<feature type="binding site" evidence="5">
    <location>
        <position position="222"/>
    </location>
    <ligand>
        <name>dimethylallyl diphosphate</name>
        <dbReference type="ChEBI" id="CHEBI:57623"/>
    </ligand>
</feature>
<feature type="binding site" evidence="5">
    <location>
        <position position="124"/>
    </location>
    <ligand>
        <name>dimethylallyl diphosphate</name>
        <dbReference type="ChEBI" id="CHEBI:57623"/>
    </ligand>
</feature>
<dbReference type="OrthoDB" id="9804068at2"/>
<sequence length="318" mass="33819">MRVLLAQPRGFCAGVVRAIDIVERSLERFGAPVYVRHEIVHNRHVVETLKAKGAVFVEELSEVPDGAVTIFSAHGVAQSVVGEAAARGLPVLDATCPLVAKVHAQGKRYAARGRTLVLIGHAGHPEVEGTLGQVDGPVHLVSTVQDVARLELPADAPLAYITQTTLSVDDTRGIIAALRARFPGIEGPDVSDICYATQHRQAAVRELCERVDLLLVVGSRNSSNSNRLREIGLEHGVPSHLIADGGELDPGWLAGVRTVGLTAGASAPEELVLDVLAALRRHGEVEVAAMTGIQENVEFRLPVELRTPSAPTLVQPAE</sequence>
<dbReference type="Gene3D" id="3.40.50.11270">
    <property type="match status" value="1"/>
</dbReference>
<feature type="binding site" evidence="5">
    <location>
        <position position="41"/>
    </location>
    <ligand>
        <name>(2E)-4-hydroxy-3-methylbut-2-enyl diphosphate</name>
        <dbReference type="ChEBI" id="CHEBI:128753"/>
    </ligand>
</feature>
<dbReference type="GO" id="GO:0050992">
    <property type="term" value="P:dimethylallyl diphosphate biosynthetic process"/>
    <property type="evidence" value="ECO:0007669"/>
    <property type="project" value="UniProtKB-UniRule"/>
</dbReference>
<feature type="binding site" evidence="5">
    <location>
        <position position="74"/>
    </location>
    <ligand>
        <name>dimethylallyl diphosphate</name>
        <dbReference type="ChEBI" id="CHEBI:57623"/>
    </ligand>
</feature>
<comment type="pathway">
    <text evidence="5">Isoprenoid biosynthesis; dimethylallyl diphosphate biosynthesis; dimethylallyl diphosphate from (2E)-4-hydroxy-3-methylbutenyl diphosphate: step 1/1.</text>
</comment>
<gene>
    <name evidence="5" type="primary">ispH</name>
    <name evidence="6" type="ORF">SAMN02745194_02939</name>
</gene>
<feature type="binding site" evidence="5">
    <location>
        <position position="194"/>
    </location>
    <ligand>
        <name>[4Fe-4S] cluster</name>
        <dbReference type="ChEBI" id="CHEBI:49883"/>
    </ligand>
</feature>
<dbReference type="GO" id="GO:0051745">
    <property type="term" value="F:4-hydroxy-3-methylbut-2-enyl diphosphate reductase activity"/>
    <property type="evidence" value="ECO:0007669"/>
    <property type="project" value="UniProtKB-UniRule"/>
</dbReference>
<dbReference type="PANTHER" id="PTHR30426:SF0">
    <property type="entry name" value="4-HYDROXY-3-METHYLBUT-2-ENYL DIPHOSPHATE REDUCTASE"/>
    <property type="match status" value="1"/>
</dbReference>
<feature type="binding site" evidence="5">
    <location>
        <position position="266"/>
    </location>
    <ligand>
        <name>(2E)-4-hydroxy-3-methylbut-2-enyl diphosphate</name>
        <dbReference type="ChEBI" id="CHEBI:128753"/>
    </ligand>
</feature>
<organism evidence="6 7">
    <name type="scientific">Muricoccus roseus</name>
    <dbReference type="NCBI Taxonomy" id="198092"/>
    <lineage>
        <taxon>Bacteria</taxon>
        <taxon>Pseudomonadati</taxon>
        <taxon>Pseudomonadota</taxon>
        <taxon>Alphaproteobacteria</taxon>
        <taxon>Acetobacterales</taxon>
        <taxon>Roseomonadaceae</taxon>
        <taxon>Muricoccus</taxon>
    </lineage>
</organism>
<keyword evidence="1 5" id="KW-0004">4Fe-4S</keyword>
<dbReference type="HAMAP" id="MF_00191">
    <property type="entry name" value="IspH"/>
    <property type="match status" value="1"/>
</dbReference>
<feature type="binding site" evidence="5">
    <location>
        <position position="96"/>
    </location>
    <ligand>
        <name>[4Fe-4S] cluster</name>
        <dbReference type="ChEBI" id="CHEBI:49883"/>
    </ligand>
</feature>
<dbReference type="RefSeq" id="WP_073135980.1">
    <property type="nucleotide sequence ID" value="NZ_FQZF01000016.1"/>
</dbReference>
<name>A0A1M6KL60_9PROT</name>
<feature type="binding site" evidence="5">
    <location>
        <position position="124"/>
    </location>
    <ligand>
        <name>(2E)-4-hydroxy-3-methylbut-2-enyl diphosphate</name>
        <dbReference type="ChEBI" id="CHEBI:128753"/>
    </ligand>
</feature>
<comment type="pathway">
    <text evidence="5">Isoprenoid biosynthesis; isopentenyl diphosphate biosynthesis via DXP pathway; isopentenyl diphosphate from 1-deoxy-D-xylulose 5-phosphate: step 6/6.</text>
</comment>
<dbReference type="NCBIfam" id="NF002190">
    <property type="entry name" value="PRK01045.1-4"/>
    <property type="match status" value="1"/>
</dbReference>
<proteinExistence type="inferred from homology"/>
<feature type="active site" description="Proton donor" evidence="5">
    <location>
        <position position="126"/>
    </location>
</feature>
<feature type="binding site" evidence="5">
    <location>
        <position position="223"/>
    </location>
    <ligand>
        <name>isopentenyl diphosphate</name>
        <dbReference type="ChEBI" id="CHEBI:128769"/>
    </ligand>
</feature>
<protein>
    <recommendedName>
        <fullName evidence="5">4-hydroxy-3-methylbut-2-enyl diphosphate reductase</fullName>
        <shortName evidence="5">HMBPP reductase</shortName>
        <ecNumber evidence="5">1.17.7.4</ecNumber>
    </recommendedName>
</protein>
<comment type="similarity">
    <text evidence="5">Belongs to the IspH family.</text>
</comment>
<keyword evidence="7" id="KW-1185">Reference proteome</keyword>
<keyword evidence="2 5" id="KW-0479">Metal-binding</keyword>
<comment type="catalytic activity">
    <reaction evidence="5">
        <text>isopentenyl diphosphate + 2 oxidized [2Fe-2S]-[ferredoxin] + H2O = (2E)-4-hydroxy-3-methylbut-2-enyl diphosphate + 2 reduced [2Fe-2S]-[ferredoxin] + 2 H(+)</text>
        <dbReference type="Rhea" id="RHEA:24488"/>
        <dbReference type="Rhea" id="RHEA-COMP:10000"/>
        <dbReference type="Rhea" id="RHEA-COMP:10001"/>
        <dbReference type="ChEBI" id="CHEBI:15377"/>
        <dbReference type="ChEBI" id="CHEBI:15378"/>
        <dbReference type="ChEBI" id="CHEBI:33737"/>
        <dbReference type="ChEBI" id="CHEBI:33738"/>
        <dbReference type="ChEBI" id="CHEBI:128753"/>
        <dbReference type="ChEBI" id="CHEBI:128769"/>
        <dbReference type="EC" id="1.17.7.4"/>
    </reaction>
</comment>
<dbReference type="PANTHER" id="PTHR30426">
    <property type="entry name" value="4-HYDROXY-3-METHYLBUT-2-ENYL DIPHOSPHATE REDUCTASE"/>
    <property type="match status" value="1"/>
</dbReference>
<dbReference type="AlphaFoldDB" id="A0A1M6KL60"/>
<keyword evidence="5" id="KW-0560">Oxidoreductase</keyword>
<evidence type="ECO:0000256" key="2">
    <source>
        <dbReference type="ARBA" id="ARBA00022723"/>
    </source>
</evidence>
<feature type="binding site" evidence="5">
    <location>
        <position position="266"/>
    </location>
    <ligand>
        <name>dimethylallyl diphosphate</name>
        <dbReference type="ChEBI" id="CHEBI:57623"/>
    </ligand>
</feature>
<dbReference type="GO" id="GO:0046872">
    <property type="term" value="F:metal ion binding"/>
    <property type="evidence" value="ECO:0007669"/>
    <property type="project" value="UniProtKB-KW"/>
</dbReference>
<dbReference type="GO" id="GO:0051539">
    <property type="term" value="F:4 iron, 4 sulfur cluster binding"/>
    <property type="evidence" value="ECO:0007669"/>
    <property type="project" value="UniProtKB-UniRule"/>
</dbReference>
<dbReference type="UniPathway" id="UPA00056">
    <property type="reaction ID" value="UER00097"/>
</dbReference>
<feature type="binding site" evidence="5">
    <location>
        <position position="222"/>
    </location>
    <ligand>
        <name>(2E)-4-hydroxy-3-methylbut-2-enyl diphosphate</name>
        <dbReference type="ChEBI" id="CHEBI:128753"/>
    </ligand>
</feature>
<dbReference type="UniPathway" id="UPA00059">
    <property type="reaction ID" value="UER00105"/>
</dbReference>
<comment type="catalytic activity">
    <reaction evidence="5">
        <text>dimethylallyl diphosphate + 2 oxidized [2Fe-2S]-[ferredoxin] + H2O = (2E)-4-hydroxy-3-methylbut-2-enyl diphosphate + 2 reduced [2Fe-2S]-[ferredoxin] + 2 H(+)</text>
        <dbReference type="Rhea" id="RHEA:24825"/>
        <dbReference type="Rhea" id="RHEA-COMP:10000"/>
        <dbReference type="Rhea" id="RHEA-COMP:10001"/>
        <dbReference type="ChEBI" id="CHEBI:15377"/>
        <dbReference type="ChEBI" id="CHEBI:15378"/>
        <dbReference type="ChEBI" id="CHEBI:33737"/>
        <dbReference type="ChEBI" id="CHEBI:33738"/>
        <dbReference type="ChEBI" id="CHEBI:57623"/>
        <dbReference type="ChEBI" id="CHEBI:128753"/>
        <dbReference type="EC" id="1.17.7.4"/>
    </reaction>
</comment>
<comment type="cofactor">
    <cofactor evidence="5">
        <name>[4Fe-4S] cluster</name>
        <dbReference type="ChEBI" id="CHEBI:49883"/>
    </cofactor>
    <text evidence="5">Binds 1 [4Fe-4S] cluster per subunit.</text>
</comment>
<evidence type="ECO:0000256" key="4">
    <source>
        <dbReference type="ARBA" id="ARBA00023014"/>
    </source>
</evidence>
<dbReference type="NCBIfam" id="TIGR00216">
    <property type="entry name" value="ispH_lytB"/>
    <property type="match status" value="1"/>
</dbReference>
<feature type="binding site" evidence="5">
    <location>
        <position position="224"/>
    </location>
    <ligand>
        <name>dimethylallyl diphosphate</name>
        <dbReference type="ChEBI" id="CHEBI:57623"/>
    </ligand>
</feature>
<evidence type="ECO:0000313" key="6">
    <source>
        <dbReference type="EMBL" id="SHJ59571.1"/>
    </source>
</evidence>
<feature type="binding site" evidence="5">
    <location>
        <position position="41"/>
    </location>
    <ligand>
        <name>isopentenyl diphosphate</name>
        <dbReference type="ChEBI" id="CHEBI:128769"/>
    </ligand>
</feature>
<accession>A0A1M6KL60</accession>
<feature type="binding site" evidence="5">
    <location>
        <position position="223"/>
    </location>
    <ligand>
        <name>(2E)-4-hydroxy-3-methylbut-2-enyl diphosphate</name>
        <dbReference type="ChEBI" id="CHEBI:128753"/>
    </ligand>
</feature>
<evidence type="ECO:0000256" key="1">
    <source>
        <dbReference type="ARBA" id="ARBA00022485"/>
    </source>
</evidence>
<dbReference type="NCBIfam" id="NF002188">
    <property type="entry name" value="PRK01045.1-2"/>
    <property type="match status" value="1"/>
</dbReference>
<reference evidence="6 7" key="1">
    <citation type="submission" date="2016-11" db="EMBL/GenBank/DDBJ databases">
        <authorList>
            <person name="Jaros S."/>
            <person name="Januszkiewicz K."/>
            <person name="Wedrychowicz H."/>
        </authorList>
    </citation>
    <scope>NUCLEOTIDE SEQUENCE [LARGE SCALE GENOMIC DNA]</scope>
    <source>
        <strain evidence="6 7">DSM 14916</strain>
    </source>
</reference>
<dbReference type="STRING" id="198092.SAMN02745194_02939"/>
<feature type="binding site" evidence="5">
    <location>
        <position position="266"/>
    </location>
    <ligand>
        <name>isopentenyl diphosphate</name>
        <dbReference type="ChEBI" id="CHEBI:128769"/>
    </ligand>
</feature>
<comment type="function">
    <text evidence="5">Catalyzes the conversion of 1-hydroxy-2-methyl-2-(E)-butenyl 4-diphosphate (HMBPP) into a mixture of isopentenyl diphosphate (IPP) and dimethylallyl diphosphate (DMAPP). Acts in the terminal step of the DOXP/MEP pathway for isoprenoid precursor biosynthesis.</text>
</comment>
<keyword evidence="4 5" id="KW-0411">Iron-sulfur</keyword>
<dbReference type="Proteomes" id="UP000184387">
    <property type="component" value="Unassembled WGS sequence"/>
</dbReference>
<feature type="binding site" evidence="5">
    <location>
        <position position="222"/>
    </location>
    <ligand>
        <name>isopentenyl diphosphate</name>
        <dbReference type="ChEBI" id="CHEBI:128769"/>
    </ligand>
</feature>
<dbReference type="Gene3D" id="3.40.1010.20">
    <property type="entry name" value="4-hydroxy-3-methylbut-2-enyl diphosphate reductase, catalytic domain"/>
    <property type="match status" value="2"/>
</dbReference>
<evidence type="ECO:0000256" key="3">
    <source>
        <dbReference type="ARBA" id="ARBA00023004"/>
    </source>
</evidence>
<feature type="binding site" evidence="5">
    <location>
        <position position="41"/>
    </location>
    <ligand>
        <name>dimethylallyl diphosphate</name>
        <dbReference type="ChEBI" id="CHEBI:57623"/>
    </ligand>
</feature>
<feature type="binding site" evidence="5">
    <location>
        <position position="74"/>
    </location>
    <ligand>
        <name>isopentenyl diphosphate</name>
        <dbReference type="ChEBI" id="CHEBI:128769"/>
    </ligand>
</feature>
<dbReference type="GO" id="GO:0016114">
    <property type="term" value="P:terpenoid biosynthetic process"/>
    <property type="evidence" value="ECO:0007669"/>
    <property type="project" value="UniProtKB-UniRule"/>
</dbReference>
<feature type="binding site" evidence="5">
    <location>
        <position position="164"/>
    </location>
    <ligand>
        <name>(2E)-4-hydroxy-3-methylbut-2-enyl diphosphate</name>
        <dbReference type="ChEBI" id="CHEBI:128753"/>
    </ligand>
</feature>
<keyword evidence="3 5" id="KW-0408">Iron</keyword>
<dbReference type="GO" id="GO:0019288">
    <property type="term" value="P:isopentenyl diphosphate biosynthetic process, methylerythritol 4-phosphate pathway"/>
    <property type="evidence" value="ECO:0007669"/>
    <property type="project" value="UniProtKB-UniRule"/>
</dbReference>
<feature type="binding site" evidence="5">
    <location>
        <position position="124"/>
    </location>
    <ligand>
        <name>isopentenyl diphosphate</name>
        <dbReference type="ChEBI" id="CHEBI:128769"/>
    </ligand>
</feature>
<feature type="binding site" evidence="5">
    <location>
        <position position="12"/>
    </location>
    <ligand>
        <name>[4Fe-4S] cluster</name>
        <dbReference type="ChEBI" id="CHEBI:49883"/>
    </ligand>
</feature>
<evidence type="ECO:0000256" key="5">
    <source>
        <dbReference type="HAMAP-Rule" id="MF_00191"/>
    </source>
</evidence>
<evidence type="ECO:0000313" key="7">
    <source>
        <dbReference type="Proteomes" id="UP000184387"/>
    </source>
</evidence>
<feature type="binding site" evidence="5">
    <location>
        <position position="74"/>
    </location>
    <ligand>
        <name>(2E)-4-hydroxy-3-methylbut-2-enyl diphosphate</name>
        <dbReference type="ChEBI" id="CHEBI:128753"/>
    </ligand>
</feature>
<feature type="binding site" evidence="5">
    <location>
        <position position="223"/>
    </location>
    <ligand>
        <name>dimethylallyl diphosphate</name>
        <dbReference type="ChEBI" id="CHEBI:57623"/>
    </ligand>
</feature>
<dbReference type="Pfam" id="PF02401">
    <property type="entry name" value="LYTB"/>
    <property type="match status" value="1"/>
</dbReference>
<dbReference type="EC" id="1.17.7.4" evidence="5"/>
<dbReference type="CDD" id="cd13944">
    <property type="entry name" value="lytB_ispH"/>
    <property type="match status" value="1"/>
</dbReference>
<dbReference type="EMBL" id="FQZF01000016">
    <property type="protein sequence ID" value="SHJ59571.1"/>
    <property type="molecule type" value="Genomic_DNA"/>
</dbReference>
<feature type="binding site" evidence="5">
    <location>
        <position position="224"/>
    </location>
    <ligand>
        <name>isopentenyl diphosphate</name>
        <dbReference type="ChEBI" id="CHEBI:128769"/>
    </ligand>
</feature>
<dbReference type="InterPro" id="IPR003451">
    <property type="entry name" value="LytB/IspH"/>
</dbReference>
<keyword evidence="5" id="KW-0414">Isoprene biosynthesis</keyword>
<feature type="binding site" evidence="5">
    <location>
        <position position="224"/>
    </location>
    <ligand>
        <name>(2E)-4-hydroxy-3-methylbut-2-enyl diphosphate</name>
        <dbReference type="ChEBI" id="CHEBI:128753"/>
    </ligand>
</feature>